<dbReference type="Pfam" id="PF05016">
    <property type="entry name" value="ParE_toxin"/>
    <property type="match status" value="1"/>
</dbReference>
<dbReference type="InterPro" id="IPR028344">
    <property type="entry name" value="ParE1/4"/>
</dbReference>
<dbReference type="KEGG" id="nli:G3M70_05130"/>
<gene>
    <name evidence="3" type="ORF">G3M70_05130</name>
</gene>
<dbReference type="PIRSF" id="PIRSF029218">
    <property type="entry name" value="ParE"/>
    <property type="match status" value="1"/>
</dbReference>
<proteinExistence type="inferred from homology"/>
<evidence type="ECO:0000313" key="3">
    <source>
        <dbReference type="EMBL" id="QPJ61305.1"/>
    </source>
</evidence>
<reference evidence="3 4" key="1">
    <citation type="submission" date="2020-02" db="EMBL/GenBank/DDBJ databases">
        <title>Genomic and physiological characterization of two novel Nitrospinaceae genera.</title>
        <authorList>
            <person name="Mueller A.J."/>
            <person name="Jung M.-Y."/>
            <person name="Strachan C.R."/>
            <person name="Herbold C.W."/>
            <person name="Kirkegaard R.H."/>
            <person name="Daims H."/>
        </authorList>
    </citation>
    <scope>NUCLEOTIDE SEQUENCE [LARGE SCALE GENOMIC DNA]</scope>
    <source>
        <strain evidence="3">EB</strain>
    </source>
</reference>
<dbReference type="InterPro" id="IPR007712">
    <property type="entry name" value="RelE/ParE_toxin"/>
</dbReference>
<protein>
    <recommendedName>
        <fullName evidence="2">Toxin</fullName>
    </recommendedName>
</protein>
<name>A0A7T0FZL2_9BACT</name>
<keyword evidence="1" id="KW-1277">Toxin-antitoxin system</keyword>
<comment type="similarity">
    <text evidence="2">Belongs to the RelE toxin family.</text>
</comment>
<evidence type="ECO:0000256" key="2">
    <source>
        <dbReference type="PIRNR" id="PIRNR029218"/>
    </source>
</evidence>
<dbReference type="InterPro" id="IPR035093">
    <property type="entry name" value="RelE/ParE_toxin_dom_sf"/>
</dbReference>
<evidence type="ECO:0000313" key="4">
    <source>
        <dbReference type="Proteomes" id="UP000594688"/>
    </source>
</evidence>
<dbReference type="Gene3D" id="3.30.2310.20">
    <property type="entry name" value="RelE-like"/>
    <property type="match status" value="1"/>
</dbReference>
<dbReference type="EMBL" id="CP048685">
    <property type="protein sequence ID" value="QPJ61305.1"/>
    <property type="molecule type" value="Genomic_DNA"/>
</dbReference>
<evidence type="ECO:0000256" key="1">
    <source>
        <dbReference type="ARBA" id="ARBA00022649"/>
    </source>
</evidence>
<dbReference type="AlphaFoldDB" id="A0A7T0FZL2"/>
<sequence length="108" mass="12521">MKSGPDPDNILLLSLEAEDDIRDILQYTLETYGEQQLLVYQEKLDQALATVLNNPGVGHKRPDLPPEYDAYPEGEHILIFRVKEKTIYVVRVLHGRMDFHRVFKSNIE</sequence>
<dbReference type="Proteomes" id="UP000594688">
    <property type="component" value="Chromosome"/>
</dbReference>
<accession>A0A7T0FZL2</accession>
<organism evidence="3 4">
    <name type="scientific">Candidatus Nitronauta litoralis</name>
    <dbReference type="NCBI Taxonomy" id="2705533"/>
    <lineage>
        <taxon>Bacteria</taxon>
        <taxon>Pseudomonadati</taxon>
        <taxon>Nitrospinota/Tectimicrobiota group</taxon>
        <taxon>Nitrospinota</taxon>
        <taxon>Nitrospinia</taxon>
        <taxon>Nitrospinales</taxon>
        <taxon>Nitrospinaceae</taxon>
        <taxon>Candidatus Nitronauta</taxon>
    </lineage>
</organism>